<dbReference type="RefSeq" id="WP_069152344.1">
    <property type="nucleotide sequence ID" value="NZ_MCGH01000002.1"/>
</dbReference>
<dbReference type="InterPro" id="IPR023365">
    <property type="entry name" value="Sortase_dom-sf"/>
</dbReference>
<dbReference type="GO" id="GO:0016787">
    <property type="term" value="F:hydrolase activity"/>
    <property type="evidence" value="ECO:0007669"/>
    <property type="project" value="UniProtKB-KW"/>
</dbReference>
<feature type="transmembrane region" description="Helical" evidence="3">
    <location>
        <begin position="7"/>
        <end position="29"/>
    </location>
</feature>
<keyword evidence="3" id="KW-1133">Transmembrane helix</keyword>
<comment type="caution">
    <text evidence="4">The sequence shown here is derived from an EMBL/GenBank/DDBJ whole genome shotgun (WGS) entry which is preliminary data.</text>
</comment>
<dbReference type="SUPFAM" id="SSF63817">
    <property type="entry name" value="Sortase"/>
    <property type="match status" value="1"/>
</dbReference>
<evidence type="ECO:0000313" key="5">
    <source>
        <dbReference type="Proteomes" id="UP000094067"/>
    </source>
</evidence>
<evidence type="ECO:0000256" key="1">
    <source>
        <dbReference type="ARBA" id="ARBA00022801"/>
    </source>
</evidence>
<keyword evidence="3" id="KW-0472">Membrane</keyword>
<dbReference type="Proteomes" id="UP000094067">
    <property type="component" value="Unassembled WGS sequence"/>
</dbReference>
<feature type="active site" description="Proton donor/acceptor" evidence="2">
    <location>
        <position position="138"/>
    </location>
</feature>
<dbReference type="CDD" id="cd05826">
    <property type="entry name" value="Sortase_B"/>
    <property type="match status" value="1"/>
</dbReference>
<evidence type="ECO:0000256" key="3">
    <source>
        <dbReference type="SAM" id="Phobius"/>
    </source>
</evidence>
<accession>A0A1E3AC86</accession>
<dbReference type="NCBIfam" id="TIGR03064">
    <property type="entry name" value="sortase_srtB"/>
    <property type="match status" value="1"/>
</dbReference>
<evidence type="ECO:0000313" key="4">
    <source>
        <dbReference type="EMBL" id="ODM06383.1"/>
    </source>
</evidence>
<dbReference type="Gene3D" id="2.40.260.10">
    <property type="entry name" value="Sortase"/>
    <property type="match status" value="1"/>
</dbReference>
<dbReference type="PROSITE" id="PS51257">
    <property type="entry name" value="PROKAR_LIPOPROTEIN"/>
    <property type="match status" value="1"/>
</dbReference>
<reference evidence="4 5" key="1">
    <citation type="submission" date="2016-07" db="EMBL/GenBank/DDBJ databases">
        <title>Characterization of isolates of Eisenbergiella tayi derived from blood cultures, using whole genome sequencing.</title>
        <authorList>
            <person name="Burdz T."/>
            <person name="Wiebe D."/>
            <person name="Huynh C."/>
            <person name="Bernard K."/>
        </authorList>
    </citation>
    <scope>NUCLEOTIDE SEQUENCE [LARGE SCALE GENOMIC DNA]</scope>
    <source>
        <strain evidence="4 5">NML 110608</strain>
    </source>
</reference>
<dbReference type="InterPro" id="IPR009835">
    <property type="entry name" value="SrtB"/>
</dbReference>
<evidence type="ECO:0000256" key="2">
    <source>
        <dbReference type="PIRSR" id="PIRSR605754-1"/>
    </source>
</evidence>
<dbReference type="AlphaFoldDB" id="A0A1E3AC86"/>
<dbReference type="EMBL" id="MCGH01000002">
    <property type="protein sequence ID" value="ODM06383.1"/>
    <property type="molecule type" value="Genomic_DNA"/>
</dbReference>
<organism evidence="4 5">
    <name type="scientific">Eisenbergiella tayi</name>
    <dbReference type="NCBI Taxonomy" id="1432052"/>
    <lineage>
        <taxon>Bacteria</taxon>
        <taxon>Bacillati</taxon>
        <taxon>Bacillota</taxon>
        <taxon>Clostridia</taxon>
        <taxon>Lachnospirales</taxon>
        <taxon>Lachnospiraceae</taxon>
        <taxon>Eisenbergiella</taxon>
    </lineage>
</organism>
<dbReference type="PATRIC" id="fig|1432052.4.peg.2539"/>
<keyword evidence="3" id="KW-0812">Transmembrane</keyword>
<protein>
    <submittedName>
        <fullName evidence="4">Sortase family protein</fullName>
    </submittedName>
</protein>
<dbReference type="Pfam" id="PF04203">
    <property type="entry name" value="Sortase"/>
    <property type="match status" value="1"/>
</dbReference>
<feature type="active site" description="Acyl-thioester intermediate" evidence="2">
    <location>
        <position position="233"/>
    </location>
</feature>
<sequence length="258" mass="29875">MKKFVRIIIPVCAVVVLIISCINLVSIFLEYNRGVQEYKELQEYVNNERPQLPAQEKEEDDFLMPEIDFAALKAKNEDFRYWLYIPALEVNYPVVQGKDNDIYLHRTFDGDSNSAGCIFLDAGNSPDLTDRNTVIYGHNMKNHSMFGSLKKFMQEEELAEENPYFYLYTEGEAIRYRIISYYMTVSGSDTYQSVYTDEDYDSYLKMALQKSLFKGYQKDYTEGQPDMVTLSTCHGKAGGTGRFVVHGVVDEIREWNES</sequence>
<proteinExistence type="predicted"/>
<name>A0A1E3AC86_9FIRM</name>
<keyword evidence="1" id="KW-0378">Hydrolase</keyword>
<gene>
    <name evidence="4" type="ORF">BEI61_02273</name>
</gene>
<dbReference type="InterPro" id="IPR005754">
    <property type="entry name" value="Sortase"/>
</dbReference>